<feature type="coiled-coil region" evidence="1">
    <location>
        <begin position="63"/>
        <end position="97"/>
    </location>
</feature>
<keyword evidence="1" id="KW-0175">Coiled coil</keyword>
<dbReference type="EMBL" id="JAPWTJ010000009">
    <property type="protein sequence ID" value="KAJ8985742.1"/>
    <property type="molecule type" value="Genomic_DNA"/>
</dbReference>
<gene>
    <name evidence="2" type="ORF">NQ317_014395</name>
</gene>
<evidence type="ECO:0000313" key="2">
    <source>
        <dbReference type="EMBL" id="KAJ8985742.1"/>
    </source>
</evidence>
<sequence length="101" mass="12096">MRNYKEEFTNPDFKRTLKQNAIPQKNIPSIENTEIKIEKTYHILDFKQIKEAVDESVRLKKKCFSQAQKRKELDQKLAELEAEIRNKTNKINKAKKSFRKN</sequence>
<accession>A0ABQ9K6U3</accession>
<dbReference type="Proteomes" id="UP001162164">
    <property type="component" value="Unassembled WGS sequence"/>
</dbReference>
<evidence type="ECO:0000313" key="3">
    <source>
        <dbReference type="Proteomes" id="UP001162164"/>
    </source>
</evidence>
<evidence type="ECO:0000256" key="1">
    <source>
        <dbReference type="SAM" id="Coils"/>
    </source>
</evidence>
<keyword evidence="3" id="KW-1185">Reference proteome</keyword>
<comment type="caution">
    <text evidence="2">The sequence shown here is derived from an EMBL/GenBank/DDBJ whole genome shotgun (WGS) entry which is preliminary data.</text>
</comment>
<proteinExistence type="predicted"/>
<organism evidence="2 3">
    <name type="scientific">Molorchus minor</name>
    <dbReference type="NCBI Taxonomy" id="1323400"/>
    <lineage>
        <taxon>Eukaryota</taxon>
        <taxon>Metazoa</taxon>
        <taxon>Ecdysozoa</taxon>
        <taxon>Arthropoda</taxon>
        <taxon>Hexapoda</taxon>
        <taxon>Insecta</taxon>
        <taxon>Pterygota</taxon>
        <taxon>Neoptera</taxon>
        <taxon>Endopterygota</taxon>
        <taxon>Coleoptera</taxon>
        <taxon>Polyphaga</taxon>
        <taxon>Cucujiformia</taxon>
        <taxon>Chrysomeloidea</taxon>
        <taxon>Cerambycidae</taxon>
        <taxon>Lamiinae</taxon>
        <taxon>Monochamini</taxon>
        <taxon>Molorchus</taxon>
    </lineage>
</organism>
<protein>
    <submittedName>
        <fullName evidence="2">Uncharacterized protein</fullName>
    </submittedName>
</protein>
<name>A0ABQ9K6U3_9CUCU</name>
<reference evidence="2" key="1">
    <citation type="journal article" date="2023" name="Insect Mol. Biol.">
        <title>Genome sequencing provides insights into the evolution of gene families encoding plant cell wall-degrading enzymes in longhorned beetles.</title>
        <authorList>
            <person name="Shin N.R."/>
            <person name="Okamura Y."/>
            <person name="Kirsch R."/>
            <person name="Pauchet Y."/>
        </authorList>
    </citation>
    <scope>NUCLEOTIDE SEQUENCE</scope>
    <source>
        <strain evidence="2">MMC_N1</strain>
    </source>
</reference>